<organism evidence="1 2">
    <name type="scientific">Trueperella bialowiezensis</name>
    <dbReference type="NCBI Taxonomy" id="312285"/>
    <lineage>
        <taxon>Bacteria</taxon>
        <taxon>Bacillati</taxon>
        <taxon>Actinomycetota</taxon>
        <taxon>Actinomycetes</taxon>
        <taxon>Actinomycetales</taxon>
        <taxon>Actinomycetaceae</taxon>
        <taxon>Trueperella</taxon>
    </lineage>
</organism>
<proteinExistence type="predicted"/>
<gene>
    <name evidence="1" type="ORF">NCTC13354_00111</name>
</gene>
<dbReference type="KEGG" id="tbw:NCTC13354_00111"/>
<reference evidence="1 2" key="1">
    <citation type="submission" date="2018-12" db="EMBL/GenBank/DDBJ databases">
        <authorList>
            <consortium name="Pathogen Informatics"/>
        </authorList>
    </citation>
    <scope>NUCLEOTIDE SEQUENCE [LARGE SCALE GENOMIC DNA]</scope>
    <source>
        <strain evidence="1 2">NCTC13354</strain>
    </source>
</reference>
<dbReference type="Pfam" id="PF12982">
    <property type="entry name" value="DUF3866"/>
    <property type="match status" value="1"/>
</dbReference>
<accession>A0A3S4X4E6</accession>
<protein>
    <submittedName>
        <fullName evidence="1">Protein of uncharacterized function (DUF3866)</fullName>
    </submittedName>
</protein>
<dbReference type="Proteomes" id="UP000269542">
    <property type="component" value="Chromosome"/>
</dbReference>
<evidence type="ECO:0000313" key="2">
    <source>
        <dbReference type="Proteomes" id="UP000269542"/>
    </source>
</evidence>
<name>A0A3S4X4E6_9ACTO</name>
<evidence type="ECO:0000313" key="1">
    <source>
        <dbReference type="EMBL" id="VEI12433.1"/>
    </source>
</evidence>
<dbReference type="InterPro" id="IPR024479">
    <property type="entry name" value="DUF3866"/>
</dbReference>
<sequence length="370" mass="39043">MLANMMKWRYAQITREKDSWGKAIEYEAQLEDGTQIRALAYTPHVGTPQRGDRVLVTVNALERGLGTGGYAMIAALPDRLPVDPPAGAGHIVKARYTPNQVMVLGVDEEESPHHAVLHDADSITDMPVIAADLHSALPAIVAGIQHANPSARIAYIMTDGGALPAWFSKTAYRLRTDGHIIGTITAGQSYGGELEAVNVHTALLAARLVWHADVAVVAQGPGNLGTDTRWGFSGTSIGEALNAAHVLGGTSIAALRASQADPRERHLGISHHTMRVLSDVVHTPCAVVVPELTGMDSHIREKMAGQLVELASHAHLSLVALPADHLTDVLADPPTPLNTMGRGFADDPLAFLAACAAGVYGGELSARSAT</sequence>
<dbReference type="AlphaFoldDB" id="A0A3S4X4E6"/>
<dbReference type="EMBL" id="LR134476">
    <property type="protein sequence ID" value="VEI12433.1"/>
    <property type="molecule type" value="Genomic_DNA"/>
</dbReference>
<keyword evidence="2" id="KW-1185">Reference proteome</keyword>